<evidence type="ECO:0000256" key="1">
    <source>
        <dbReference type="SAM" id="MobiDB-lite"/>
    </source>
</evidence>
<protein>
    <submittedName>
        <fullName evidence="2">Uncharacterized protein</fullName>
    </submittedName>
</protein>
<name>A0AAV1GNL9_XYRNO</name>
<keyword evidence="3" id="KW-1185">Reference proteome</keyword>
<organism evidence="2 3">
    <name type="scientific">Xyrichtys novacula</name>
    <name type="common">Pearly razorfish</name>
    <name type="synonym">Hemipteronotus novacula</name>
    <dbReference type="NCBI Taxonomy" id="13765"/>
    <lineage>
        <taxon>Eukaryota</taxon>
        <taxon>Metazoa</taxon>
        <taxon>Chordata</taxon>
        <taxon>Craniata</taxon>
        <taxon>Vertebrata</taxon>
        <taxon>Euteleostomi</taxon>
        <taxon>Actinopterygii</taxon>
        <taxon>Neopterygii</taxon>
        <taxon>Teleostei</taxon>
        <taxon>Neoteleostei</taxon>
        <taxon>Acanthomorphata</taxon>
        <taxon>Eupercaria</taxon>
        <taxon>Labriformes</taxon>
        <taxon>Labridae</taxon>
        <taxon>Xyrichtys</taxon>
    </lineage>
</organism>
<proteinExistence type="predicted"/>
<feature type="region of interest" description="Disordered" evidence="1">
    <location>
        <begin position="1"/>
        <end position="68"/>
    </location>
</feature>
<dbReference type="EMBL" id="OY660878">
    <property type="protein sequence ID" value="CAJ1074800.1"/>
    <property type="molecule type" value="Genomic_DNA"/>
</dbReference>
<evidence type="ECO:0000313" key="3">
    <source>
        <dbReference type="Proteomes" id="UP001178508"/>
    </source>
</evidence>
<gene>
    <name evidence="2" type="ORF">XNOV1_A011484</name>
</gene>
<accession>A0AAV1GNL9</accession>
<sequence length="68" mass="7438">MPTRGSPDSQEKVERSSIYGQTSKGEMFGKVMSRSGSRAVRSGLEEADSCSEQQQQQQQQEPGGDKSQ</sequence>
<dbReference type="AlphaFoldDB" id="A0AAV1GNL9"/>
<reference evidence="2" key="1">
    <citation type="submission" date="2023-08" db="EMBL/GenBank/DDBJ databases">
        <authorList>
            <person name="Alioto T."/>
            <person name="Alioto T."/>
            <person name="Gomez Garrido J."/>
        </authorList>
    </citation>
    <scope>NUCLEOTIDE SEQUENCE</scope>
</reference>
<evidence type="ECO:0000313" key="2">
    <source>
        <dbReference type="EMBL" id="CAJ1074800.1"/>
    </source>
</evidence>
<dbReference type="Proteomes" id="UP001178508">
    <property type="component" value="Chromosome 15"/>
</dbReference>